<dbReference type="SUPFAM" id="SSF52540">
    <property type="entry name" value="P-loop containing nucleoside triphosphate hydrolases"/>
    <property type="match status" value="1"/>
</dbReference>
<dbReference type="InterPro" id="IPR003593">
    <property type="entry name" value="AAA+_ATPase"/>
</dbReference>
<accession>A0A3D0WCN3</accession>
<dbReference type="Pfam" id="PF13401">
    <property type="entry name" value="AAA_22"/>
    <property type="match status" value="1"/>
</dbReference>
<dbReference type="Gene3D" id="3.40.50.300">
    <property type="entry name" value="P-loop containing nucleotide triphosphate hydrolases"/>
    <property type="match status" value="1"/>
</dbReference>
<dbReference type="InterPro" id="IPR027417">
    <property type="entry name" value="P-loop_NTPase"/>
</dbReference>
<dbReference type="GO" id="GO:0016887">
    <property type="term" value="F:ATP hydrolysis activity"/>
    <property type="evidence" value="ECO:0007669"/>
    <property type="project" value="InterPro"/>
</dbReference>
<feature type="domain" description="AAA+ ATPase" evidence="1">
    <location>
        <begin position="119"/>
        <end position="273"/>
    </location>
</feature>
<dbReference type="AlphaFoldDB" id="A0A3D0WCN3"/>
<sequence length="399" mass="42050">MLDKVWGWFDRLAGNAPENVAPGALPAGPVSIAPGRADAGIEDAEGVLPSRPGNEPVALARQIETLSHLQAAVNAGIVGEARRSRIIEGFNASQPVGDRYELSGRMAELRALAGAVVDGANHAIIYGARGVGKTSLARVFGDLVDEAGCDVFYHSASGDADFEAVVGPYVRFIEESAGRSQSVRAAALPAVFSARDVADALANVRVRRIFLILDEFDRITNRRTRSELAALMKLLSDFRIPVQFVMVGISNDVDSLIAEHASLRRHMAAIRVGPIEPAAVRALVSEGGRRAGVDYEPGVADIISAISIGSPYHVRTLAREAGLQAFEMGAVTVDEAALSQGMDAAWRSWSGMSGSAARRFTRLAAMAPLRAPLVAAALLAGAEYVFDTARLAEAIGDAG</sequence>
<dbReference type="Proteomes" id="UP000262699">
    <property type="component" value="Unassembled WGS sequence"/>
</dbReference>
<reference evidence="2 3" key="1">
    <citation type="journal article" date="2018" name="Nat. Biotechnol.">
        <title>A standardized bacterial taxonomy based on genome phylogeny substantially revises the tree of life.</title>
        <authorList>
            <person name="Parks D.H."/>
            <person name="Chuvochina M."/>
            <person name="Waite D.W."/>
            <person name="Rinke C."/>
            <person name="Skarshewski A."/>
            <person name="Chaumeil P.A."/>
            <person name="Hugenholtz P."/>
        </authorList>
    </citation>
    <scope>NUCLEOTIDE SEQUENCE [LARGE SCALE GENOMIC DNA]</scope>
    <source>
        <strain evidence="2">UBA9015</strain>
    </source>
</reference>
<gene>
    <name evidence="2" type="ORF">DEP91_06230</name>
</gene>
<evidence type="ECO:0000313" key="2">
    <source>
        <dbReference type="EMBL" id="HCB75758.1"/>
    </source>
</evidence>
<evidence type="ECO:0000259" key="1">
    <source>
        <dbReference type="SMART" id="SM00382"/>
    </source>
</evidence>
<dbReference type="EMBL" id="DOYJ01000175">
    <property type="protein sequence ID" value="HCB75758.1"/>
    <property type="molecule type" value="Genomic_DNA"/>
</dbReference>
<evidence type="ECO:0000313" key="3">
    <source>
        <dbReference type="Proteomes" id="UP000262699"/>
    </source>
</evidence>
<dbReference type="PANTHER" id="PTHR34301:SF8">
    <property type="entry name" value="ATPASE DOMAIN-CONTAINING PROTEIN"/>
    <property type="match status" value="1"/>
</dbReference>
<dbReference type="CDD" id="cd00009">
    <property type="entry name" value="AAA"/>
    <property type="match status" value="1"/>
</dbReference>
<dbReference type="SMART" id="SM00382">
    <property type="entry name" value="AAA"/>
    <property type="match status" value="1"/>
</dbReference>
<dbReference type="PANTHER" id="PTHR34301">
    <property type="entry name" value="DNA-BINDING PROTEIN-RELATED"/>
    <property type="match status" value="1"/>
</dbReference>
<protein>
    <recommendedName>
        <fullName evidence="1">AAA+ ATPase domain-containing protein</fullName>
    </recommendedName>
</protein>
<organism evidence="2 3">
    <name type="scientific">Sphingomonas bacterium</name>
    <dbReference type="NCBI Taxonomy" id="1895847"/>
    <lineage>
        <taxon>Bacteria</taxon>
        <taxon>Pseudomonadati</taxon>
        <taxon>Pseudomonadota</taxon>
        <taxon>Alphaproteobacteria</taxon>
        <taxon>Sphingomonadales</taxon>
        <taxon>Sphingomonadaceae</taxon>
        <taxon>Sphingomonas</taxon>
    </lineage>
</organism>
<feature type="non-terminal residue" evidence="2">
    <location>
        <position position="399"/>
    </location>
</feature>
<comment type="caution">
    <text evidence="2">The sequence shown here is derived from an EMBL/GenBank/DDBJ whole genome shotgun (WGS) entry which is preliminary data.</text>
</comment>
<name>A0A3D0WCN3_9SPHN</name>
<dbReference type="InterPro" id="IPR049945">
    <property type="entry name" value="AAA_22"/>
</dbReference>
<proteinExistence type="predicted"/>